<dbReference type="InterPro" id="IPR005754">
    <property type="entry name" value="Sortase"/>
</dbReference>
<dbReference type="CDD" id="cd05829">
    <property type="entry name" value="Sortase_F"/>
    <property type="match status" value="1"/>
</dbReference>
<sequence>MNKVKLVLGAAVVVALAYAVKPHAAAPHAAAPVTVRIPSIGVTSSLEGLSVDKAGALVPPTKASVAGWYSAGVAPGDAGPALIAGHVDSRTGPGVFYRLPELKAGDEVFVDRKDGSHLTFVVGKTYAVEKTAFPTDLVYSPTPVSELRLVTCGGEFDQAAGSYRQNVIVEAVLKS</sequence>
<dbReference type="InterPro" id="IPR023365">
    <property type="entry name" value="Sortase_dom-sf"/>
</dbReference>
<dbReference type="Proteomes" id="UP000316639">
    <property type="component" value="Unassembled WGS sequence"/>
</dbReference>
<gene>
    <name evidence="3" type="ORF">FKR81_00410</name>
</gene>
<protein>
    <submittedName>
        <fullName evidence="3">Class F sortase</fullName>
    </submittedName>
</protein>
<dbReference type="OrthoDB" id="525039at2"/>
<dbReference type="Gene3D" id="2.40.260.10">
    <property type="entry name" value="Sortase"/>
    <property type="match status" value="1"/>
</dbReference>
<proteinExistence type="predicted"/>
<keyword evidence="4" id="KW-1185">Reference proteome</keyword>
<dbReference type="Pfam" id="PF04203">
    <property type="entry name" value="Sortase"/>
    <property type="match status" value="1"/>
</dbReference>
<dbReference type="AlphaFoldDB" id="A0A563F2C4"/>
<organism evidence="3 4">
    <name type="scientific">Lentzea tibetensis</name>
    <dbReference type="NCBI Taxonomy" id="2591470"/>
    <lineage>
        <taxon>Bacteria</taxon>
        <taxon>Bacillati</taxon>
        <taxon>Actinomycetota</taxon>
        <taxon>Actinomycetes</taxon>
        <taxon>Pseudonocardiales</taxon>
        <taxon>Pseudonocardiaceae</taxon>
        <taxon>Lentzea</taxon>
    </lineage>
</organism>
<evidence type="ECO:0000313" key="3">
    <source>
        <dbReference type="EMBL" id="TWP54069.1"/>
    </source>
</evidence>
<dbReference type="InterPro" id="IPR042001">
    <property type="entry name" value="Sortase_F"/>
</dbReference>
<dbReference type="EMBL" id="VOBR01000001">
    <property type="protein sequence ID" value="TWP54069.1"/>
    <property type="molecule type" value="Genomic_DNA"/>
</dbReference>
<dbReference type="NCBIfam" id="NF033748">
    <property type="entry name" value="class_F_sortase"/>
    <property type="match status" value="1"/>
</dbReference>
<reference evidence="3 4" key="1">
    <citation type="submission" date="2019-07" db="EMBL/GenBank/DDBJ databases">
        <title>Lentzea xizangensis sp. nov., isolated from Qinghai-Tibetan Plateau Soils.</title>
        <authorList>
            <person name="Huang J."/>
        </authorList>
    </citation>
    <scope>NUCLEOTIDE SEQUENCE [LARGE SCALE GENOMIC DNA]</scope>
    <source>
        <strain evidence="3 4">FXJ1.1311</strain>
    </source>
</reference>
<name>A0A563F2C4_9PSEU</name>
<dbReference type="GO" id="GO:0016787">
    <property type="term" value="F:hydrolase activity"/>
    <property type="evidence" value="ECO:0007669"/>
    <property type="project" value="UniProtKB-KW"/>
</dbReference>
<evidence type="ECO:0000256" key="1">
    <source>
        <dbReference type="ARBA" id="ARBA00022801"/>
    </source>
</evidence>
<dbReference type="RefSeq" id="WP_146348852.1">
    <property type="nucleotide sequence ID" value="NZ_VOBR01000001.1"/>
</dbReference>
<feature type="chain" id="PRO_5022182699" evidence="2">
    <location>
        <begin position="26"/>
        <end position="175"/>
    </location>
</feature>
<keyword evidence="1" id="KW-0378">Hydrolase</keyword>
<dbReference type="SUPFAM" id="SSF63817">
    <property type="entry name" value="Sortase"/>
    <property type="match status" value="1"/>
</dbReference>
<keyword evidence="2" id="KW-0732">Signal</keyword>
<comment type="caution">
    <text evidence="3">The sequence shown here is derived from an EMBL/GenBank/DDBJ whole genome shotgun (WGS) entry which is preliminary data.</text>
</comment>
<evidence type="ECO:0000256" key="2">
    <source>
        <dbReference type="SAM" id="SignalP"/>
    </source>
</evidence>
<evidence type="ECO:0000313" key="4">
    <source>
        <dbReference type="Proteomes" id="UP000316639"/>
    </source>
</evidence>
<accession>A0A563F2C4</accession>
<feature type="signal peptide" evidence="2">
    <location>
        <begin position="1"/>
        <end position="25"/>
    </location>
</feature>